<keyword evidence="1" id="KW-1133">Transmembrane helix</keyword>
<feature type="transmembrane region" description="Helical" evidence="1">
    <location>
        <begin position="166"/>
        <end position="189"/>
    </location>
</feature>
<evidence type="ECO:0000256" key="1">
    <source>
        <dbReference type="SAM" id="Phobius"/>
    </source>
</evidence>
<protein>
    <recommendedName>
        <fullName evidence="3">Transmembrane protein</fullName>
    </recommendedName>
</protein>
<evidence type="ECO:0008006" key="3">
    <source>
        <dbReference type="Google" id="ProtNLM"/>
    </source>
</evidence>
<organism evidence="2">
    <name type="scientific">viral metagenome</name>
    <dbReference type="NCBI Taxonomy" id="1070528"/>
    <lineage>
        <taxon>unclassified sequences</taxon>
        <taxon>metagenomes</taxon>
        <taxon>organismal metagenomes</taxon>
    </lineage>
</organism>
<sequence>MTDQCNISTLNNFNSFIQQATQTIVCGPECQKQKKTEELQKLYLDAQANVQSAPNQLDISRKNFYIFTKGESGYNEYLDSTLSEKGTEIANLFKENFNEQVIKCNTEIDTYNSLSINYKNVLELYLKYVKENNELLKKIKDETSDVLTNERKTFYQDQGISSLKFYYSYILGFIYILTVVVFVVSNFIYTSQYSWKIRLVIFILLSALPFISTMVLSFVIYLIYKLYNLLPKNVHLTL</sequence>
<evidence type="ECO:0000313" key="2">
    <source>
        <dbReference type="EMBL" id="QHT31127.1"/>
    </source>
</evidence>
<reference evidence="2" key="1">
    <citation type="journal article" date="2020" name="Nature">
        <title>Giant virus diversity and host interactions through global metagenomics.</title>
        <authorList>
            <person name="Schulz F."/>
            <person name="Roux S."/>
            <person name="Paez-Espino D."/>
            <person name="Jungbluth S."/>
            <person name="Walsh D.A."/>
            <person name="Denef V.J."/>
            <person name="McMahon K.D."/>
            <person name="Konstantinidis K.T."/>
            <person name="Eloe-Fadrosh E.A."/>
            <person name="Kyrpides N.C."/>
            <person name="Woyke T."/>
        </authorList>
    </citation>
    <scope>NUCLEOTIDE SEQUENCE</scope>
    <source>
        <strain evidence="2">GVMAG-M-3300009155-2</strain>
    </source>
</reference>
<proteinExistence type="predicted"/>
<dbReference type="EMBL" id="MN738915">
    <property type="protein sequence ID" value="QHT31127.1"/>
    <property type="molecule type" value="Genomic_DNA"/>
</dbReference>
<feature type="transmembrane region" description="Helical" evidence="1">
    <location>
        <begin position="201"/>
        <end position="224"/>
    </location>
</feature>
<accession>A0A6C0EQ30</accession>
<dbReference type="AlphaFoldDB" id="A0A6C0EQ30"/>
<keyword evidence="1" id="KW-0472">Membrane</keyword>
<name>A0A6C0EQ30_9ZZZZ</name>
<keyword evidence="1" id="KW-0812">Transmembrane</keyword>